<name>A0AB34INW8_PRYPA</name>
<dbReference type="Proteomes" id="UP001515480">
    <property type="component" value="Unassembled WGS sequence"/>
</dbReference>
<dbReference type="AlphaFoldDB" id="A0AB34INW8"/>
<proteinExistence type="predicted"/>
<gene>
    <name evidence="1" type="ORF">AB1Y20_012221</name>
</gene>
<evidence type="ECO:0000313" key="2">
    <source>
        <dbReference type="Proteomes" id="UP001515480"/>
    </source>
</evidence>
<evidence type="ECO:0000313" key="1">
    <source>
        <dbReference type="EMBL" id="KAL1503752.1"/>
    </source>
</evidence>
<organism evidence="1 2">
    <name type="scientific">Prymnesium parvum</name>
    <name type="common">Toxic golden alga</name>
    <dbReference type="NCBI Taxonomy" id="97485"/>
    <lineage>
        <taxon>Eukaryota</taxon>
        <taxon>Haptista</taxon>
        <taxon>Haptophyta</taxon>
        <taxon>Prymnesiophyceae</taxon>
        <taxon>Prymnesiales</taxon>
        <taxon>Prymnesiaceae</taxon>
        <taxon>Prymnesium</taxon>
    </lineage>
</organism>
<comment type="caution">
    <text evidence="1">The sequence shown here is derived from an EMBL/GenBank/DDBJ whole genome shotgun (WGS) entry which is preliminary data.</text>
</comment>
<reference evidence="1 2" key="1">
    <citation type="journal article" date="2024" name="Science">
        <title>Giant polyketide synthase enzymes in the biosynthesis of giant marine polyether toxins.</title>
        <authorList>
            <person name="Fallon T.R."/>
            <person name="Shende V.V."/>
            <person name="Wierzbicki I.H."/>
            <person name="Pendleton A.L."/>
            <person name="Watervoot N.F."/>
            <person name="Auber R.P."/>
            <person name="Gonzalez D.J."/>
            <person name="Wisecaver J.H."/>
            <person name="Moore B.S."/>
        </authorList>
    </citation>
    <scope>NUCLEOTIDE SEQUENCE [LARGE SCALE GENOMIC DNA]</scope>
    <source>
        <strain evidence="1 2">12B1</strain>
    </source>
</reference>
<keyword evidence="2" id="KW-1185">Reference proteome</keyword>
<protein>
    <submittedName>
        <fullName evidence="1">Uncharacterized protein</fullName>
    </submittedName>
</protein>
<dbReference type="EMBL" id="JBGBPQ010000021">
    <property type="protein sequence ID" value="KAL1503752.1"/>
    <property type="molecule type" value="Genomic_DNA"/>
</dbReference>
<accession>A0AB34INW8</accession>
<sequence length="272" mass="31626">MAACCEFEVHHACVAYEHSDAARRRVLLMSTNRSVASARTQLRFPGEFREGVALPFVGKKRDEPRPTDEEYIAGRGAFPMTWHPRGRVGLVVELSMDNLWHVLFHAIPIREMFVRRKLPLDSVDFLPRYTQYWPVRDMSKYHKEPTRPVREWPGWEMLLRSIVEEQPEARLSEMITRTQSLIEPHHWQCYHTLIGGHEGWWPSIRGSNISALLGAQPTVLAFRLAMFRNLKISAVPEHRIVFELREGSRSIVNQAELMQNVSHDPDLMGRIR</sequence>